<reference evidence="4" key="1">
    <citation type="journal article" date="2020" name="Biotechnol. Biofuels">
        <title>New insights from the biogas microbiome by comprehensive genome-resolved metagenomics of nearly 1600 species originating from multiple anaerobic digesters.</title>
        <authorList>
            <person name="Campanaro S."/>
            <person name="Treu L."/>
            <person name="Rodriguez-R L.M."/>
            <person name="Kovalovszki A."/>
            <person name="Ziels R.M."/>
            <person name="Maus I."/>
            <person name="Zhu X."/>
            <person name="Kougias P.G."/>
            <person name="Basile A."/>
            <person name="Luo G."/>
            <person name="Schluter A."/>
            <person name="Konstantinidis K.T."/>
            <person name="Angelidaki I."/>
        </authorList>
    </citation>
    <scope>NUCLEOTIDE SEQUENCE</scope>
    <source>
        <strain evidence="4">AS01afH2WH_6</strain>
    </source>
</reference>
<evidence type="ECO:0000256" key="2">
    <source>
        <dbReference type="SAM" id="MobiDB-lite"/>
    </source>
</evidence>
<keyword evidence="3" id="KW-1133">Transmembrane helix</keyword>
<accession>A0A971D0Q6</accession>
<comment type="caution">
    <text evidence="4">The sequence shown here is derived from an EMBL/GenBank/DDBJ whole genome shotgun (WGS) entry which is preliminary data.</text>
</comment>
<evidence type="ECO:0000313" key="5">
    <source>
        <dbReference type="Proteomes" id="UP000767327"/>
    </source>
</evidence>
<dbReference type="Proteomes" id="UP000767327">
    <property type="component" value="Unassembled WGS sequence"/>
</dbReference>
<feature type="region of interest" description="Disordered" evidence="2">
    <location>
        <begin position="120"/>
        <end position="177"/>
    </location>
</feature>
<dbReference type="RefSeq" id="WP_273174426.1">
    <property type="nucleotide sequence ID" value="NZ_JAAXZR010000026.1"/>
</dbReference>
<feature type="region of interest" description="Disordered" evidence="2">
    <location>
        <begin position="1"/>
        <end position="26"/>
    </location>
</feature>
<sequence>MASSTAAGNRNEHTPDARPPRSSKERGTAGPISFFIAMIIVILASIELVSTFHTYAMNLSQLNSLRKQEASLIAQKQELENNINRWNDDAYVTAQARDRLGFVFAGEQAIRVLHPEAVTGTEAANNGGNSGKDSKEDKPWYQEMASAFEKADKGDGTKHAAKNDKSTAGSDGNDGQQ</sequence>
<dbReference type="EMBL" id="JAAXZR010000026">
    <property type="protein sequence ID" value="NLT80312.1"/>
    <property type="molecule type" value="Genomic_DNA"/>
</dbReference>
<evidence type="ECO:0000313" key="4">
    <source>
        <dbReference type="EMBL" id="NLT80312.1"/>
    </source>
</evidence>
<dbReference type="AlphaFoldDB" id="A0A971D0Q6"/>
<organism evidence="4 5">
    <name type="scientific">Bifidobacterium crudilactis</name>
    <dbReference type="NCBI Taxonomy" id="327277"/>
    <lineage>
        <taxon>Bacteria</taxon>
        <taxon>Bacillati</taxon>
        <taxon>Actinomycetota</taxon>
        <taxon>Actinomycetes</taxon>
        <taxon>Bifidobacteriales</taxon>
        <taxon>Bifidobacteriaceae</taxon>
        <taxon>Bifidobacterium</taxon>
    </lineage>
</organism>
<reference evidence="4" key="2">
    <citation type="submission" date="2020-01" db="EMBL/GenBank/DDBJ databases">
        <authorList>
            <person name="Campanaro S."/>
        </authorList>
    </citation>
    <scope>NUCLEOTIDE SEQUENCE</scope>
    <source>
        <strain evidence="4">AS01afH2WH_6</strain>
    </source>
</reference>
<protein>
    <submittedName>
        <fullName evidence="4">Septum formation initiator family protein</fullName>
    </submittedName>
</protein>
<proteinExistence type="predicted"/>
<feature type="compositionally biased region" description="Basic and acidic residues" evidence="2">
    <location>
        <begin position="10"/>
        <end position="26"/>
    </location>
</feature>
<feature type="coiled-coil region" evidence="1">
    <location>
        <begin position="62"/>
        <end position="89"/>
    </location>
</feature>
<feature type="compositionally biased region" description="Polar residues" evidence="2">
    <location>
        <begin position="166"/>
        <end position="177"/>
    </location>
</feature>
<keyword evidence="3" id="KW-0472">Membrane</keyword>
<gene>
    <name evidence="4" type="ORF">GXW98_08540</name>
</gene>
<evidence type="ECO:0000256" key="1">
    <source>
        <dbReference type="SAM" id="Coils"/>
    </source>
</evidence>
<feature type="compositionally biased region" description="Basic and acidic residues" evidence="2">
    <location>
        <begin position="149"/>
        <end position="165"/>
    </location>
</feature>
<evidence type="ECO:0000256" key="3">
    <source>
        <dbReference type="SAM" id="Phobius"/>
    </source>
</evidence>
<feature type="transmembrane region" description="Helical" evidence="3">
    <location>
        <begin position="32"/>
        <end position="56"/>
    </location>
</feature>
<keyword evidence="1" id="KW-0175">Coiled coil</keyword>
<name>A0A971D0Q6_9BIFI</name>
<dbReference type="InterPro" id="IPR007060">
    <property type="entry name" value="FtsL/DivIC"/>
</dbReference>
<keyword evidence="3" id="KW-0812">Transmembrane</keyword>
<dbReference type="Pfam" id="PF04977">
    <property type="entry name" value="DivIC"/>
    <property type="match status" value="1"/>
</dbReference>